<comment type="caution">
    <text evidence="1">The sequence shown here is derived from an EMBL/GenBank/DDBJ whole genome shotgun (WGS) entry which is preliminary data.</text>
</comment>
<proteinExistence type="predicted"/>
<dbReference type="AlphaFoldDB" id="A0AAV7W313"/>
<sequence>MASCNRSASGAALRLEFGIKNIFVQGLAAMNGILAHTSNLDTVTVDASQIGLGAVLSQILEVENLHFSINSPSIVWLGNYLLVLNGIHVDV</sequence>
<evidence type="ECO:0000313" key="2">
    <source>
        <dbReference type="Proteomes" id="UP001066276"/>
    </source>
</evidence>
<dbReference type="EMBL" id="JANPWB010000002">
    <property type="protein sequence ID" value="KAJ1207267.1"/>
    <property type="molecule type" value="Genomic_DNA"/>
</dbReference>
<organism evidence="1 2">
    <name type="scientific">Pleurodeles waltl</name>
    <name type="common">Iberian ribbed newt</name>
    <dbReference type="NCBI Taxonomy" id="8319"/>
    <lineage>
        <taxon>Eukaryota</taxon>
        <taxon>Metazoa</taxon>
        <taxon>Chordata</taxon>
        <taxon>Craniata</taxon>
        <taxon>Vertebrata</taxon>
        <taxon>Euteleostomi</taxon>
        <taxon>Amphibia</taxon>
        <taxon>Batrachia</taxon>
        <taxon>Caudata</taxon>
        <taxon>Salamandroidea</taxon>
        <taxon>Salamandridae</taxon>
        <taxon>Pleurodelinae</taxon>
        <taxon>Pleurodeles</taxon>
    </lineage>
</organism>
<gene>
    <name evidence="1" type="ORF">NDU88_002658</name>
</gene>
<evidence type="ECO:0000313" key="1">
    <source>
        <dbReference type="EMBL" id="KAJ1207267.1"/>
    </source>
</evidence>
<name>A0AAV7W313_PLEWA</name>
<dbReference type="Proteomes" id="UP001066276">
    <property type="component" value="Chromosome 1_2"/>
</dbReference>
<keyword evidence="2" id="KW-1185">Reference proteome</keyword>
<protein>
    <submittedName>
        <fullName evidence="1">Uncharacterized protein</fullName>
    </submittedName>
</protein>
<reference evidence="1" key="1">
    <citation type="journal article" date="2022" name="bioRxiv">
        <title>Sequencing and chromosome-scale assembly of the giantPleurodeles waltlgenome.</title>
        <authorList>
            <person name="Brown T."/>
            <person name="Elewa A."/>
            <person name="Iarovenko S."/>
            <person name="Subramanian E."/>
            <person name="Araus A.J."/>
            <person name="Petzold A."/>
            <person name="Susuki M."/>
            <person name="Suzuki K.-i.T."/>
            <person name="Hayashi T."/>
            <person name="Toyoda A."/>
            <person name="Oliveira C."/>
            <person name="Osipova E."/>
            <person name="Leigh N.D."/>
            <person name="Simon A."/>
            <person name="Yun M.H."/>
        </authorList>
    </citation>
    <scope>NUCLEOTIDE SEQUENCE</scope>
    <source>
        <strain evidence="1">20211129_DDA</strain>
        <tissue evidence="1">Liver</tissue>
    </source>
</reference>
<accession>A0AAV7W313</accession>